<protein>
    <recommendedName>
        <fullName evidence="3">Lipoxygenase domain-containing protein</fullName>
    </recommendedName>
</protein>
<dbReference type="AlphaFoldDB" id="A0AA49JT15"/>
<dbReference type="RefSeq" id="WP_367887073.1">
    <property type="nucleotide sequence ID" value="NZ_CP130612.1"/>
</dbReference>
<accession>A0AA49JT15</accession>
<dbReference type="EMBL" id="CP130612">
    <property type="protein sequence ID" value="WKW11375.1"/>
    <property type="molecule type" value="Genomic_DNA"/>
</dbReference>
<feature type="coiled-coil region" evidence="1">
    <location>
        <begin position="34"/>
        <end position="97"/>
    </location>
</feature>
<reference evidence="4" key="1">
    <citation type="submission" date="2023-07" db="EMBL/GenBank/DDBJ databases">
        <authorList>
            <person name="Haufschild T."/>
            <person name="Kallscheuer N."/>
            <person name="Hammer J."/>
            <person name="Kohn T."/>
            <person name="Kabuu M."/>
            <person name="Jogler M."/>
            <person name="Wohfarth N."/>
            <person name="Heuer A."/>
            <person name="Rohde M."/>
            <person name="van Teeseling M.C.F."/>
            <person name="Jogler C."/>
        </authorList>
    </citation>
    <scope>NUCLEOTIDE SEQUENCE</scope>
    <source>
        <strain evidence="4">Strain 138</strain>
        <strain evidence="5">Strain 318</strain>
    </source>
</reference>
<feature type="transmembrane region" description="Helical" evidence="2">
    <location>
        <begin position="127"/>
        <end position="149"/>
    </location>
</feature>
<gene>
    <name evidence="4" type="ORF">Strain138_000620</name>
    <name evidence="5" type="ORF">Strain318_000620</name>
</gene>
<keyword evidence="2" id="KW-0812">Transmembrane</keyword>
<dbReference type="GO" id="GO:0016702">
    <property type="term" value="F:oxidoreductase activity, acting on single donors with incorporation of molecular oxygen, incorporation of two atoms of oxygen"/>
    <property type="evidence" value="ECO:0007669"/>
    <property type="project" value="InterPro"/>
</dbReference>
<dbReference type="GO" id="GO:0046872">
    <property type="term" value="F:metal ion binding"/>
    <property type="evidence" value="ECO:0007669"/>
    <property type="project" value="InterPro"/>
</dbReference>
<keyword evidence="6" id="KW-1185">Reference proteome</keyword>
<dbReference type="InterPro" id="IPR013819">
    <property type="entry name" value="LipOase_C"/>
</dbReference>
<evidence type="ECO:0000256" key="1">
    <source>
        <dbReference type="SAM" id="Coils"/>
    </source>
</evidence>
<dbReference type="EMBL" id="CP130613">
    <property type="protein sequence ID" value="WKW14285.1"/>
    <property type="molecule type" value="Genomic_DNA"/>
</dbReference>
<dbReference type="KEGG" id="pspc:Strain318_000620"/>
<organism evidence="4">
    <name type="scientific">Pseudogemmatithrix spongiicola</name>
    <dbReference type="NCBI Taxonomy" id="3062599"/>
    <lineage>
        <taxon>Bacteria</taxon>
        <taxon>Pseudomonadati</taxon>
        <taxon>Gemmatimonadota</taxon>
        <taxon>Gemmatimonadia</taxon>
        <taxon>Gemmatimonadales</taxon>
        <taxon>Gemmatimonadaceae</taxon>
        <taxon>Pseudogemmatithrix</taxon>
    </lineage>
</organism>
<evidence type="ECO:0000259" key="3">
    <source>
        <dbReference type="PROSITE" id="PS51393"/>
    </source>
</evidence>
<accession>A0AA49JYM7</accession>
<dbReference type="PROSITE" id="PS51393">
    <property type="entry name" value="LIPOXYGENASE_3"/>
    <property type="match status" value="1"/>
</dbReference>
<evidence type="ECO:0000256" key="2">
    <source>
        <dbReference type="SAM" id="Phobius"/>
    </source>
</evidence>
<feature type="domain" description="Lipoxygenase" evidence="3">
    <location>
        <begin position="1"/>
        <end position="118"/>
    </location>
</feature>
<keyword evidence="2" id="KW-1133">Transmembrane helix</keyword>
<evidence type="ECO:0000313" key="6">
    <source>
        <dbReference type="Proteomes" id="UP001229955"/>
    </source>
</evidence>
<proteinExistence type="predicted"/>
<sequence>MQVQAPTPPTPPGEATQLTVLPPRPGVPQTVVEVRALRAQRTELSNQLNSALGRRDDIVDQLREASASERPGLEARLKVLDDRIIELEQEIARTGELIAQTPGNLLSNSTSQPSAPNIQWRSVDTTAIAMVFTMFVLAPIAFTVARMLWKRANNPPVPRLDAETQERMRRLESAVDTVAIEVERISEGQRFMTKLLADREKERLPR</sequence>
<name>A0AA49JT15_9BACT</name>
<keyword evidence="2" id="KW-0472">Membrane</keyword>
<keyword evidence="1" id="KW-0175">Coiled coil</keyword>
<evidence type="ECO:0000313" key="5">
    <source>
        <dbReference type="EMBL" id="WKW14285.1"/>
    </source>
</evidence>
<dbReference type="Proteomes" id="UP001229955">
    <property type="component" value="Chromosome"/>
</dbReference>
<evidence type="ECO:0000313" key="4">
    <source>
        <dbReference type="EMBL" id="WKW11375.1"/>
    </source>
</evidence>